<gene>
    <name evidence="2" type="ORF">AVEN_95397_1</name>
</gene>
<evidence type="ECO:0000313" key="2">
    <source>
        <dbReference type="EMBL" id="GBM03501.1"/>
    </source>
</evidence>
<protein>
    <submittedName>
        <fullName evidence="2">Uncharacterized protein</fullName>
    </submittedName>
</protein>
<name>A0A4Y2CGG7_ARAVE</name>
<comment type="caution">
    <text evidence="2">The sequence shown here is derived from an EMBL/GenBank/DDBJ whole genome shotgun (WGS) entry which is preliminary data.</text>
</comment>
<evidence type="ECO:0000313" key="3">
    <source>
        <dbReference type="Proteomes" id="UP000499080"/>
    </source>
</evidence>
<reference evidence="2 3" key="1">
    <citation type="journal article" date="2019" name="Sci. Rep.">
        <title>Orb-weaving spider Araneus ventricosus genome elucidates the spidroin gene catalogue.</title>
        <authorList>
            <person name="Kono N."/>
            <person name="Nakamura H."/>
            <person name="Ohtoshi R."/>
            <person name="Moran D.A.P."/>
            <person name="Shinohara A."/>
            <person name="Yoshida Y."/>
            <person name="Fujiwara M."/>
            <person name="Mori M."/>
            <person name="Tomita M."/>
            <person name="Arakawa K."/>
        </authorList>
    </citation>
    <scope>NUCLEOTIDE SEQUENCE [LARGE SCALE GENOMIC DNA]</scope>
</reference>
<dbReference type="AlphaFoldDB" id="A0A4Y2CGG7"/>
<sequence>MLDLEIAFRIRTLLISGASLIRLWCLPSNRNCGTETGSNPSSAFVFDSSPLPPDRNNKKTGNIFPRDESLEQNGTDVKISASTDAVIAFKCSKDSIIRADVD</sequence>
<dbReference type="EMBL" id="BGPR01000192">
    <property type="protein sequence ID" value="GBM03501.1"/>
    <property type="molecule type" value="Genomic_DNA"/>
</dbReference>
<dbReference type="Proteomes" id="UP000499080">
    <property type="component" value="Unassembled WGS sequence"/>
</dbReference>
<keyword evidence="3" id="KW-1185">Reference proteome</keyword>
<feature type="region of interest" description="Disordered" evidence="1">
    <location>
        <begin position="34"/>
        <end position="68"/>
    </location>
</feature>
<accession>A0A4Y2CGG7</accession>
<proteinExistence type="predicted"/>
<evidence type="ECO:0000256" key="1">
    <source>
        <dbReference type="SAM" id="MobiDB-lite"/>
    </source>
</evidence>
<organism evidence="2 3">
    <name type="scientific">Araneus ventricosus</name>
    <name type="common">Orbweaver spider</name>
    <name type="synonym">Epeira ventricosa</name>
    <dbReference type="NCBI Taxonomy" id="182803"/>
    <lineage>
        <taxon>Eukaryota</taxon>
        <taxon>Metazoa</taxon>
        <taxon>Ecdysozoa</taxon>
        <taxon>Arthropoda</taxon>
        <taxon>Chelicerata</taxon>
        <taxon>Arachnida</taxon>
        <taxon>Araneae</taxon>
        <taxon>Araneomorphae</taxon>
        <taxon>Entelegynae</taxon>
        <taxon>Araneoidea</taxon>
        <taxon>Araneidae</taxon>
        <taxon>Araneus</taxon>
    </lineage>
</organism>